<dbReference type="GO" id="GO:0009116">
    <property type="term" value="P:nucleoside metabolic process"/>
    <property type="evidence" value="ECO:0007669"/>
    <property type="project" value="InterPro"/>
</dbReference>
<sequence>MSERARILVVAATARELASPEGWHTLQCGVGPVEAAARTAAAIAELRPAAILHVGIAGARRARALAPASLVIGAESRYCDSTVPEEWAPTVVQASATLLHVVQGALPGAATLSIGTSARVGGTSDCEVEAMEGFGVLRAAQLSGVPAIEVRAISNEIEEADRARWHFDAAFAAITGVTPLLVRALHESLTNA</sequence>
<dbReference type="EMBL" id="CP053085">
    <property type="protein sequence ID" value="QJR37142.1"/>
    <property type="molecule type" value="Genomic_DNA"/>
</dbReference>
<dbReference type="SUPFAM" id="SSF53167">
    <property type="entry name" value="Purine and uridine phosphorylases"/>
    <property type="match status" value="1"/>
</dbReference>
<dbReference type="RefSeq" id="WP_171226575.1">
    <property type="nucleotide sequence ID" value="NZ_CP053085.1"/>
</dbReference>
<name>A0A6M4IW82_9BACT</name>
<dbReference type="InterPro" id="IPR000845">
    <property type="entry name" value="Nucleoside_phosphorylase_d"/>
</dbReference>
<dbReference type="GO" id="GO:0019284">
    <property type="term" value="P:L-methionine salvage from S-adenosylmethionine"/>
    <property type="evidence" value="ECO:0007669"/>
    <property type="project" value="TreeGrafter"/>
</dbReference>
<dbReference type="KEGG" id="ggr:HKW67_17260"/>
<organism evidence="2 3">
    <name type="scientific">Gemmatimonas groenlandica</name>
    <dbReference type="NCBI Taxonomy" id="2732249"/>
    <lineage>
        <taxon>Bacteria</taxon>
        <taxon>Pseudomonadati</taxon>
        <taxon>Gemmatimonadota</taxon>
        <taxon>Gemmatimonadia</taxon>
        <taxon>Gemmatimonadales</taxon>
        <taxon>Gemmatimonadaceae</taxon>
        <taxon>Gemmatimonas</taxon>
    </lineage>
</organism>
<dbReference type="PANTHER" id="PTHR46832">
    <property type="entry name" value="5'-METHYLTHIOADENOSINE/S-ADENOSYLHOMOCYSTEINE NUCLEOSIDASE"/>
    <property type="match status" value="1"/>
</dbReference>
<dbReference type="AlphaFoldDB" id="A0A6M4IW82"/>
<dbReference type="Gene3D" id="3.40.50.1580">
    <property type="entry name" value="Nucleoside phosphorylase domain"/>
    <property type="match status" value="1"/>
</dbReference>
<dbReference type="Proteomes" id="UP000500938">
    <property type="component" value="Chromosome"/>
</dbReference>
<proteinExistence type="predicted"/>
<gene>
    <name evidence="2" type="ORF">HKW67_17260</name>
</gene>
<evidence type="ECO:0000313" key="2">
    <source>
        <dbReference type="EMBL" id="QJR37142.1"/>
    </source>
</evidence>
<dbReference type="InterPro" id="IPR035994">
    <property type="entry name" value="Nucleoside_phosphorylase_sf"/>
</dbReference>
<reference evidence="2 3" key="1">
    <citation type="submission" date="2020-05" db="EMBL/GenBank/DDBJ databases">
        <title>Complete genome sequence of Gemmatimonas greenlandica TET16.</title>
        <authorList>
            <person name="Zeng Y."/>
        </authorList>
    </citation>
    <scope>NUCLEOTIDE SEQUENCE [LARGE SCALE GENOMIC DNA]</scope>
    <source>
        <strain evidence="2 3">TET16</strain>
    </source>
</reference>
<keyword evidence="3" id="KW-1185">Reference proteome</keyword>
<feature type="domain" description="Nucleoside phosphorylase" evidence="1">
    <location>
        <begin position="27"/>
        <end position="165"/>
    </location>
</feature>
<dbReference type="GO" id="GO:0008782">
    <property type="term" value="F:adenosylhomocysteine nucleosidase activity"/>
    <property type="evidence" value="ECO:0007669"/>
    <property type="project" value="TreeGrafter"/>
</dbReference>
<dbReference type="Pfam" id="PF01048">
    <property type="entry name" value="PNP_UDP_1"/>
    <property type="match status" value="1"/>
</dbReference>
<evidence type="ECO:0000313" key="3">
    <source>
        <dbReference type="Proteomes" id="UP000500938"/>
    </source>
</evidence>
<evidence type="ECO:0000259" key="1">
    <source>
        <dbReference type="Pfam" id="PF01048"/>
    </source>
</evidence>
<dbReference type="GO" id="GO:0008930">
    <property type="term" value="F:methylthioadenosine nucleosidase activity"/>
    <property type="evidence" value="ECO:0007669"/>
    <property type="project" value="TreeGrafter"/>
</dbReference>
<accession>A0A6M4IW82</accession>
<protein>
    <recommendedName>
        <fullName evidence="1">Nucleoside phosphorylase domain-containing protein</fullName>
    </recommendedName>
</protein>
<dbReference type="PANTHER" id="PTHR46832:SF1">
    <property type="entry name" value="5'-METHYLTHIOADENOSINE_S-ADENOSYLHOMOCYSTEINE NUCLEOSIDASE"/>
    <property type="match status" value="1"/>
</dbReference>
<dbReference type="GO" id="GO:0005829">
    <property type="term" value="C:cytosol"/>
    <property type="evidence" value="ECO:0007669"/>
    <property type="project" value="TreeGrafter"/>
</dbReference>